<keyword evidence="2" id="KW-1185">Reference proteome</keyword>
<proteinExistence type="predicted"/>
<reference evidence="1 2" key="1">
    <citation type="journal article" date="2012" name="Science">
        <title>The Paleozoic origin of enzymatic lignin decomposition reconstructed from 31 fungal genomes.</title>
        <authorList>
            <person name="Floudas D."/>
            <person name="Binder M."/>
            <person name="Riley R."/>
            <person name="Barry K."/>
            <person name="Blanchette R.A."/>
            <person name="Henrissat B."/>
            <person name="Martinez A.T."/>
            <person name="Otillar R."/>
            <person name="Spatafora J.W."/>
            <person name="Yadav J.S."/>
            <person name="Aerts A."/>
            <person name="Benoit I."/>
            <person name="Boyd A."/>
            <person name="Carlson A."/>
            <person name="Copeland A."/>
            <person name="Coutinho P.M."/>
            <person name="de Vries R.P."/>
            <person name="Ferreira P."/>
            <person name="Findley K."/>
            <person name="Foster B."/>
            <person name="Gaskell J."/>
            <person name="Glotzer D."/>
            <person name="Gorecki P."/>
            <person name="Heitman J."/>
            <person name="Hesse C."/>
            <person name="Hori C."/>
            <person name="Igarashi K."/>
            <person name="Jurgens J.A."/>
            <person name="Kallen N."/>
            <person name="Kersten P."/>
            <person name="Kohler A."/>
            <person name="Kuees U."/>
            <person name="Kumar T.K.A."/>
            <person name="Kuo A."/>
            <person name="LaButti K."/>
            <person name="Larrondo L.F."/>
            <person name="Lindquist E."/>
            <person name="Ling A."/>
            <person name="Lombard V."/>
            <person name="Lucas S."/>
            <person name="Lundell T."/>
            <person name="Martin R."/>
            <person name="McLaughlin D.J."/>
            <person name="Morgenstern I."/>
            <person name="Morin E."/>
            <person name="Murat C."/>
            <person name="Nagy L.G."/>
            <person name="Nolan M."/>
            <person name="Ohm R.A."/>
            <person name="Patyshakuliyeva A."/>
            <person name="Rokas A."/>
            <person name="Ruiz-Duenas F.J."/>
            <person name="Sabat G."/>
            <person name="Salamov A."/>
            <person name="Samejima M."/>
            <person name="Schmutz J."/>
            <person name="Slot J.C."/>
            <person name="St John F."/>
            <person name="Stenlid J."/>
            <person name="Sun H."/>
            <person name="Sun S."/>
            <person name="Syed K."/>
            <person name="Tsang A."/>
            <person name="Wiebenga A."/>
            <person name="Young D."/>
            <person name="Pisabarro A."/>
            <person name="Eastwood D.C."/>
            <person name="Martin F."/>
            <person name="Cullen D."/>
            <person name="Grigoriev I.V."/>
            <person name="Hibbett D.S."/>
        </authorList>
    </citation>
    <scope>NUCLEOTIDE SEQUENCE [LARGE SCALE GENOMIC DNA]</scope>
    <source>
        <strain evidence="1 2">MD-104</strain>
    </source>
</reference>
<dbReference type="AlphaFoldDB" id="A0A2H3JS94"/>
<sequence>MPVAWEDFDPKWRSKVKEPEAFDNNKVKLKDWWIDMEQYISNLLVKQVVEAGKG</sequence>
<protein>
    <submittedName>
        <fullName evidence="1">Uncharacterized protein</fullName>
    </submittedName>
</protein>
<organism evidence="1 2">
    <name type="scientific">Wolfiporia cocos (strain MD-104)</name>
    <name type="common">Brown rot fungus</name>
    <dbReference type="NCBI Taxonomy" id="742152"/>
    <lineage>
        <taxon>Eukaryota</taxon>
        <taxon>Fungi</taxon>
        <taxon>Dikarya</taxon>
        <taxon>Basidiomycota</taxon>
        <taxon>Agaricomycotina</taxon>
        <taxon>Agaricomycetes</taxon>
        <taxon>Polyporales</taxon>
        <taxon>Phaeolaceae</taxon>
        <taxon>Wolfiporia</taxon>
    </lineage>
</organism>
<dbReference type="Proteomes" id="UP000218811">
    <property type="component" value="Unassembled WGS sequence"/>
</dbReference>
<accession>A0A2H3JS94</accession>
<dbReference type="EMBL" id="KB468157">
    <property type="protein sequence ID" value="PCH44355.1"/>
    <property type="molecule type" value="Genomic_DNA"/>
</dbReference>
<name>A0A2H3JS94_WOLCO</name>
<gene>
    <name evidence="1" type="ORF">WOLCODRAFT_154395</name>
</gene>
<evidence type="ECO:0000313" key="1">
    <source>
        <dbReference type="EMBL" id="PCH44355.1"/>
    </source>
</evidence>
<evidence type="ECO:0000313" key="2">
    <source>
        <dbReference type="Proteomes" id="UP000218811"/>
    </source>
</evidence>